<comment type="caution">
    <text evidence="1">The sequence shown here is derived from an EMBL/GenBank/DDBJ whole genome shotgun (WGS) entry which is preliminary data.</text>
</comment>
<keyword evidence="2" id="KW-1185">Reference proteome</keyword>
<dbReference type="EMBL" id="SADE01000001">
    <property type="protein sequence ID" value="RVU39264.1"/>
    <property type="molecule type" value="Genomic_DNA"/>
</dbReference>
<dbReference type="RefSeq" id="WP_127764635.1">
    <property type="nucleotide sequence ID" value="NZ_SADE01000001.1"/>
</dbReference>
<protein>
    <recommendedName>
        <fullName evidence="3">Lipoprotein</fullName>
    </recommendedName>
</protein>
<accession>A0A437QXM6</accession>
<dbReference type="AlphaFoldDB" id="A0A437QXM6"/>
<organism evidence="1 2">
    <name type="scientific">Hwanghaeella grinnelliae</name>
    <dbReference type="NCBI Taxonomy" id="2500179"/>
    <lineage>
        <taxon>Bacteria</taxon>
        <taxon>Pseudomonadati</taxon>
        <taxon>Pseudomonadota</taxon>
        <taxon>Alphaproteobacteria</taxon>
        <taxon>Rhodospirillales</taxon>
        <taxon>Rhodospirillaceae</taxon>
        <taxon>Hwanghaeella</taxon>
    </lineage>
</organism>
<dbReference type="PROSITE" id="PS51257">
    <property type="entry name" value="PROKAR_LIPOPROTEIN"/>
    <property type="match status" value="1"/>
</dbReference>
<proteinExistence type="predicted"/>
<sequence>MNRLQFLAMALALAVLTGCVNTPVPYMVYGERYHPGYDFGELQYYNGDKEMAVEVFNAPFEPSLDPAQRIALSMRGKNRGARIAFTAEPGPLTPKQTKVIIAFDMKPTDDGYGYCGGNPPGDAKSADDGRMMMVMVYCKRNAFVSSVRARMARPETPDDPTFQSMLAETTRKLLPRPLPLYDDNQREETRRLFEILGY</sequence>
<name>A0A437QXM6_9PROT</name>
<reference evidence="2" key="1">
    <citation type="submission" date="2019-01" db="EMBL/GenBank/DDBJ databases">
        <title>Gri0909 isolated from a small marine red alga.</title>
        <authorList>
            <person name="Kim J."/>
            <person name="Jeong S.E."/>
            <person name="Jeon C.O."/>
        </authorList>
    </citation>
    <scope>NUCLEOTIDE SEQUENCE [LARGE SCALE GENOMIC DNA]</scope>
    <source>
        <strain evidence="2">Gri0909</strain>
    </source>
</reference>
<evidence type="ECO:0000313" key="1">
    <source>
        <dbReference type="EMBL" id="RVU39264.1"/>
    </source>
</evidence>
<gene>
    <name evidence="1" type="ORF">EOI86_08485</name>
</gene>
<evidence type="ECO:0000313" key="2">
    <source>
        <dbReference type="Proteomes" id="UP000287447"/>
    </source>
</evidence>
<dbReference type="OrthoDB" id="7375502at2"/>
<evidence type="ECO:0008006" key="3">
    <source>
        <dbReference type="Google" id="ProtNLM"/>
    </source>
</evidence>
<dbReference type="Proteomes" id="UP000287447">
    <property type="component" value="Unassembled WGS sequence"/>
</dbReference>